<dbReference type="EMBL" id="BPLR01008000">
    <property type="protein sequence ID" value="GIY21317.1"/>
    <property type="molecule type" value="Genomic_DNA"/>
</dbReference>
<proteinExistence type="inferred from homology"/>
<feature type="region of interest" description="Disordered" evidence="5">
    <location>
        <begin position="184"/>
        <end position="259"/>
    </location>
</feature>
<dbReference type="AlphaFoldDB" id="A0AAV4RLE5"/>
<dbReference type="GO" id="GO:0045504">
    <property type="term" value="F:dynein heavy chain binding"/>
    <property type="evidence" value="ECO:0007669"/>
    <property type="project" value="TreeGrafter"/>
</dbReference>
<accession>A0AAV4RLE5</accession>
<keyword evidence="3" id="KW-0505">Motor protein</keyword>
<dbReference type="PANTHER" id="PTHR13183">
    <property type="entry name" value="AXONEMAL INNER ARM DYNEIN LIGHT CHAIN 28"/>
    <property type="match status" value="1"/>
</dbReference>
<comment type="similarity">
    <text evidence="4">Belongs to the inner dynein arm light chain family.</text>
</comment>
<protein>
    <submittedName>
        <fullName evidence="6">33 kDa inner dynein arm light chain, axonemal</fullName>
    </submittedName>
</protein>
<feature type="compositionally biased region" description="Basic and acidic residues" evidence="5">
    <location>
        <begin position="225"/>
        <end position="237"/>
    </location>
</feature>
<evidence type="ECO:0000256" key="2">
    <source>
        <dbReference type="ARBA" id="ARBA00023054"/>
    </source>
</evidence>
<evidence type="ECO:0000256" key="1">
    <source>
        <dbReference type="ARBA" id="ARBA00023017"/>
    </source>
</evidence>
<evidence type="ECO:0000313" key="7">
    <source>
        <dbReference type="Proteomes" id="UP001054945"/>
    </source>
</evidence>
<gene>
    <name evidence="6" type="ORF">CEXT_565041</name>
</gene>
<keyword evidence="2" id="KW-0175">Coiled coil</keyword>
<evidence type="ECO:0000313" key="6">
    <source>
        <dbReference type="EMBL" id="GIY21317.1"/>
    </source>
</evidence>
<reference evidence="6 7" key="1">
    <citation type="submission" date="2021-06" db="EMBL/GenBank/DDBJ databases">
        <title>Caerostris extrusa draft genome.</title>
        <authorList>
            <person name="Kono N."/>
            <person name="Arakawa K."/>
        </authorList>
    </citation>
    <scope>NUCLEOTIDE SEQUENCE [LARGE SCALE GENOMIC DNA]</scope>
</reference>
<organism evidence="6 7">
    <name type="scientific">Caerostris extrusa</name>
    <name type="common">Bark spider</name>
    <name type="synonym">Caerostris bankana</name>
    <dbReference type="NCBI Taxonomy" id="172846"/>
    <lineage>
        <taxon>Eukaryota</taxon>
        <taxon>Metazoa</taxon>
        <taxon>Ecdysozoa</taxon>
        <taxon>Arthropoda</taxon>
        <taxon>Chelicerata</taxon>
        <taxon>Arachnida</taxon>
        <taxon>Araneae</taxon>
        <taxon>Araneomorphae</taxon>
        <taxon>Entelegynae</taxon>
        <taxon>Araneoidea</taxon>
        <taxon>Araneidae</taxon>
        <taxon>Caerostris</taxon>
    </lineage>
</organism>
<feature type="compositionally biased region" description="Basic and acidic residues" evidence="5">
    <location>
        <begin position="200"/>
        <end position="218"/>
    </location>
</feature>
<keyword evidence="1" id="KW-0243">Dynein</keyword>
<dbReference type="GO" id="GO:0030286">
    <property type="term" value="C:dynein complex"/>
    <property type="evidence" value="ECO:0007669"/>
    <property type="project" value="UniProtKB-KW"/>
</dbReference>
<dbReference type="InterPro" id="IPR019347">
    <property type="entry name" value="Axonemal_dynein_light_chain"/>
</dbReference>
<name>A0AAV4RLE5_CAEEX</name>
<evidence type="ECO:0000256" key="3">
    <source>
        <dbReference type="ARBA" id="ARBA00023175"/>
    </source>
</evidence>
<dbReference type="PANTHER" id="PTHR13183:SF0">
    <property type="entry name" value="AXONEMAL DYNEIN LIGHT INTERMEDIATE POLYPEPTIDE 1"/>
    <property type="match status" value="1"/>
</dbReference>
<comment type="caution">
    <text evidence="6">The sequence shown here is derived from an EMBL/GenBank/DDBJ whole genome shotgun (WGS) entry which is preliminary data.</text>
</comment>
<feature type="compositionally biased region" description="Polar residues" evidence="5">
    <location>
        <begin position="184"/>
        <end position="196"/>
    </location>
</feature>
<evidence type="ECO:0000256" key="5">
    <source>
        <dbReference type="SAM" id="MobiDB-lite"/>
    </source>
</evidence>
<keyword evidence="7" id="KW-1185">Reference proteome</keyword>
<evidence type="ECO:0000256" key="4">
    <source>
        <dbReference type="ARBA" id="ARBA00038114"/>
    </source>
</evidence>
<sequence length="259" mass="29816">MAKLPFAMFCVQYTALDAFASRNYHPGINRTADIEPSLVVSKQSKFLLQSTKIRKGNMLYLKRLSREAASRDDVMELSKAFEDCLNERQVKMSGYCPIRRELYDLLFFDELIRQSTIQCAERGTLLLRVRDEFRMTMDAYQKLYDCGVEYGSRKANEAQFEQQKVEIKVHTLLTIHLSFNHFKSNSSPQISPTQAITVGRESRRADDQEPDSRDRSGRETPTAVHRHETGQTRREDGIPQEAQQATQGANFLHQLTDGR</sequence>
<dbReference type="GO" id="GO:0005930">
    <property type="term" value="C:axoneme"/>
    <property type="evidence" value="ECO:0007669"/>
    <property type="project" value="TreeGrafter"/>
</dbReference>
<dbReference type="Proteomes" id="UP001054945">
    <property type="component" value="Unassembled WGS sequence"/>
</dbReference>
<dbReference type="Pfam" id="PF10211">
    <property type="entry name" value="Ax_dynein_light"/>
    <property type="match status" value="1"/>
</dbReference>